<dbReference type="Gene3D" id="1.10.3720.10">
    <property type="entry name" value="MetI-like"/>
    <property type="match status" value="1"/>
</dbReference>
<evidence type="ECO:0000259" key="8">
    <source>
        <dbReference type="PROSITE" id="PS50928"/>
    </source>
</evidence>
<keyword evidence="2 7" id="KW-0813">Transport</keyword>
<dbReference type="Pfam" id="PF00528">
    <property type="entry name" value="BPD_transp_1"/>
    <property type="match status" value="1"/>
</dbReference>
<evidence type="ECO:0000256" key="4">
    <source>
        <dbReference type="ARBA" id="ARBA00022692"/>
    </source>
</evidence>
<comment type="subcellular location">
    <subcellularLocation>
        <location evidence="1 7">Cell membrane</location>
        <topology evidence="1 7">Multi-pass membrane protein</topology>
    </subcellularLocation>
</comment>
<comment type="caution">
    <text evidence="9">The sequence shown here is derived from an EMBL/GenBank/DDBJ whole genome shotgun (WGS) entry which is preliminary data.</text>
</comment>
<gene>
    <name evidence="10" type="ORF">GA0071312_2565</name>
    <name evidence="9" type="ORF">HLUCCO17_16095</name>
</gene>
<dbReference type="EMBL" id="LJSX01000034">
    <property type="protein sequence ID" value="KPQ09131.1"/>
    <property type="molecule type" value="Genomic_DNA"/>
</dbReference>
<dbReference type="GO" id="GO:0071916">
    <property type="term" value="F:dipeptide transmembrane transporter activity"/>
    <property type="evidence" value="ECO:0007669"/>
    <property type="project" value="TreeGrafter"/>
</dbReference>
<reference evidence="10 12" key="2">
    <citation type="submission" date="2016-08" db="EMBL/GenBank/DDBJ databases">
        <authorList>
            <person name="Varghese N."/>
            <person name="Submissions Spin"/>
        </authorList>
    </citation>
    <scope>NUCLEOTIDE SEQUENCE [LARGE SCALE GENOMIC DNA]</scope>
    <source>
        <strain evidence="10 12">HL-109</strain>
    </source>
</reference>
<reference evidence="9 11" key="1">
    <citation type="submission" date="2015-09" db="EMBL/GenBank/DDBJ databases">
        <title>Identification and resolution of microdiversity through metagenomic sequencing of parallel consortia.</title>
        <authorList>
            <person name="Nelson W.C."/>
            <person name="Romine M.F."/>
            <person name="Lindemann S.R."/>
        </authorList>
    </citation>
    <scope>NUCLEOTIDE SEQUENCE [LARGE SCALE GENOMIC DNA]</scope>
    <source>
        <strain evidence="9">HL-109</strain>
    </source>
</reference>
<proteinExistence type="inferred from homology"/>
<evidence type="ECO:0000256" key="6">
    <source>
        <dbReference type="ARBA" id="ARBA00023136"/>
    </source>
</evidence>
<feature type="transmembrane region" description="Helical" evidence="7">
    <location>
        <begin position="12"/>
        <end position="30"/>
    </location>
</feature>
<evidence type="ECO:0000313" key="10">
    <source>
        <dbReference type="EMBL" id="SCC81612.1"/>
    </source>
</evidence>
<keyword evidence="6 7" id="KW-0472">Membrane</keyword>
<keyword evidence="4 7" id="KW-0812">Transmembrane</keyword>
<sequence length="310" mass="33789">MLIFLLRALAKMAVTLFVIVTIVFFATRLSGDAIDFIGGDALDAQSRAELIVYYGLREDMVTQYWRFLRGMIEGEFGLSLIERRPVTTIFLERVGPTLQLVGTAILVTLVIAIPAGIYAAIRRRSNGAKAVMTGAFIGYATPNFVMATLLLLVFSYWLRLLPSAGNGSGAHFIMPVTALSLTYIAALIRYTRNATLDVLGQDYLRTARAKGLPERTVITRHAMRNTLITVLSVFGLMVTALVSAGAVVIETVFSWRGIGDLLVTAAIRRDYPVLQFGVLAVASAVIVINILTDIAYALVDPRVRLGARTS</sequence>
<evidence type="ECO:0000313" key="11">
    <source>
        <dbReference type="Proteomes" id="UP000050497"/>
    </source>
</evidence>
<dbReference type="PANTHER" id="PTHR43163">
    <property type="entry name" value="DIPEPTIDE TRANSPORT SYSTEM PERMEASE PROTEIN DPPB-RELATED"/>
    <property type="match status" value="1"/>
</dbReference>
<dbReference type="Proteomes" id="UP000050497">
    <property type="component" value="Unassembled WGS sequence"/>
</dbReference>
<keyword evidence="5 7" id="KW-1133">Transmembrane helix</keyword>
<dbReference type="InterPro" id="IPR045621">
    <property type="entry name" value="BPD_transp_1_N"/>
</dbReference>
<organism evidence="9 11">
    <name type="scientific">Saliniramus fredricksonii</name>
    <dbReference type="NCBI Taxonomy" id="1653334"/>
    <lineage>
        <taxon>Bacteria</taxon>
        <taxon>Pseudomonadati</taxon>
        <taxon>Pseudomonadota</taxon>
        <taxon>Alphaproteobacteria</taxon>
        <taxon>Hyphomicrobiales</taxon>
        <taxon>Salinarimonadaceae</taxon>
        <taxon>Saliniramus</taxon>
    </lineage>
</organism>
<dbReference type="InterPro" id="IPR000515">
    <property type="entry name" value="MetI-like"/>
</dbReference>
<name>A0A0P7X3K2_9HYPH</name>
<keyword evidence="12" id="KW-1185">Reference proteome</keyword>
<dbReference type="InterPro" id="IPR035906">
    <property type="entry name" value="MetI-like_sf"/>
</dbReference>
<accession>A0A0P7X3K2</accession>
<comment type="similarity">
    <text evidence="7">Belongs to the binding-protein-dependent transport system permease family.</text>
</comment>
<evidence type="ECO:0000313" key="12">
    <source>
        <dbReference type="Proteomes" id="UP000182800"/>
    </source>
</evidence>
<dbReference type="PROSITE" id="PS50928">
    <property type="entry name" value="ABC_TM1"/>
    <property type="match status" value="1"/>
</dbReference>
<evidence type="ECO:0000256" key="3">
    <source>
        <dbReference type="ARBA" id="ARBA00022475"/>
    </source>
</evidence>
<dbReference type="EMBL" id="FMBM01000002">
    <property type="protein sequence ID" value="SCC81612.1"/>
    <property type="molecule type" value="Genomic_DNA"/>
</dbReference>
<dbReference type="RefSeq" id="WP_074445279.1">
    <property type="nucleotide sequence ID" value="NZ_FMBM01000002.1"/>
</dbReference>
<dbReference type="GO" id="GO:0005886">
    <property type="term" value="C:plasma membrane"/>
    <property type="evidence" value="ECO:0007669"/>
    <property type="project" value="UniProtKB-SubCell"/>
</dbReference>
<evidence type="ECO:0000256" key="2">
    <source>
        <dbReference type="ARBA" id="ARBA00022448"/>
    </source>
</evidence>
<dbReference type="STRING" id="1653334.GA0071312_2565"/>
<feature type="domain" description="ABC transmembrane type-1" evidence="8">
    <location>
        <begin position="94"/>
        <end position="292"/>
    </location>
</feature>
<keyword evidence="3" id="KW-1003">Cell membrane</keyword>
<feature type="transmembrane region" description="Helical" evidence="7">
    <location>
        <begin position="273"/>
        <end position="299"/>
    </location>
</feature>
<evidence type="ECO:0000256" key="7">
    <source>
        <dbReference type="RuleBase" id="RU363032"/>
    </source>
</evidence>
<feature type="transmembrane region" description="Helical" evidence="7">
    <location>
        <begin position="133"/>
        <end position="158"/>
    </location>
</feature>
<dbReference type="AlphaFoldDB" id="A0A0P7X3K2"/>
<feature type="transmembrane region" description="Helical" evidence="7">
    <location>
        <begin position="170"/>
        <end position="188"/>
    </location>
</feature>
<evidence type="ECO:0000313" key="9">
    <source>
        <dbReference type="EMBL" id="KPQ09131.1"/>
    </source>
</evidence>
<feature type="transmembrane region" description="Helical" evidence="7">
    <location>
        <begin position="100"/>
        <end position="121"/>
    </location>
</feature>
<protein>
    <submittedName>
        <fullName evidence="9">Peptide/nickel transport system permease protein</fullName>
    </submittedName>
</protein>
<dbReference type="SUPFAM" id="SSF161098">
    <property type="entry name" value="MetI-like"/>
    <property type="match status" value="1"/>
</dbReference>
<evidence type="ECO:0000256" key="1">
    <source>
        <dbReference type="ARBA" id="ARBA00004651"/>
    </source>
</evidence>
<evidence type="ECO:0000256" key="5">
    <source>
        <dbReference type="ARBA" id="ARBA00022989"/>
    </source>
</evidence>
<dbReference type="Proteomes" id="UP000182800">
    <property type="component" value="Unassembled WGS sequence"/>
</dbReference>
<dbReference type="PANTHER" id="PTHR43163:SF6">
    <property type="entry name" value="DIPEPTIDE TRANSPORT SYSTEM PERMEASE PROTEIN DPPB-RELATED"/>
    <property type="match status" value="1"/>
</dbReference>
<dbReference type="Pfam" id="PF19300">
    <property type="entry name" value="BPD_transp_1_N"/>
    <property type="match status" value="1"/>
</dbReference>
<feature type="transmembrane region" description="Helical" evidence="7">
    <location>
        <begin position="227"/>
        <end position="253"/>
    </location>
</feature>
<dbReference type="OrthoDB" id="9805855at2"/>